<dbReference type="InterPro" id="IPR036388">
    <property type="entry name" value="WH-like_DNA-bd_sf"/>
</dbReference>
<evidence type="ECO:0000259" key="2">
    <source>
        <dbReference type="PROSITE" id="PS51462"/>
    </source>
</evidence>
<organism evidence="3 4">
    <name type="scientific">Cupriavidus malaysiensis</name>
    <dbReference type="NCBI Taxonomy" id="367825"/>
    <lineage>
        <taxon>Bacteria</taxon>
        <taxon>Pseudomonadati</taxon>
        <taxon>Pseudomonadota</taxon>
        <taxon>Betaproteobacteria</taxon>
        <taxon>Burkholderiales</taxon>
        <taxon>Burkholderiaceae</taxon>
        <taxon>Cupriavidus</taxon>
    </lineage>
</organism>
<accession>A0ABN4TD89</accession>
<evidence type="ECO:0000313" key="3">
    <source>
        <dbReference type="EMBL" id="AOZ05158.1"/>
    </source>
</evidence>
<dbReference type="Pfam" id="PF17778">
    <property type="entry name" value="WHD_BLACT"/>
    <property type="match status" value="1"/>
</dbReference>
<dbReference type="SMART" id="SM00849">
    <property type="entry name" value="Lactamase_B"/>
    <property type="match status" value="1"/>
</dbReference>
<reference evidence="3 4" key="1">
    <citation type="submission" date="2016-10" db="EMBL/GenBank/DDBJ databases">
        <title>Complete genome sequences of three Cupriavidus strains isolated from various Malaysian environments.</title>
        <authorList>
            <person name="Abdullah A.A.-A."/>
            <person name="Shafie N.A.H."/>
            <person name="Lau N.S."/>
        </authorList>
    </citation>
    <scope>NUCLEOTIDE SEQUENCE [LARGE SCALE GENOMIC DNA]</scope>
    <source>
        <strain evidence="3 4">USMAA1020</strain>
    </source>
</reference>
<proteinExistence type="predicted"/>
<evidence type="ECO:0000256" key="1">
    <source>
        <dbReference type="SAM" id="MobiDB-lite"/>
    </source>
</evidence>
<feature type="region of interest" description="Disordered" evidence="1">
    <location>
        <begin position="1"/>
        <end position="24"/>
    </location>
</feature>
<dbReference type="Proteomes" id="UP000177515">
    <property type="component" value="Chromosome 1"/>
</dbReference>
<dbReference type="InterPro" id="IPR036866">
    <property type="entry name" value="RibonucZ/Hydroxyglut_hydro"/>
</dbReference>
<dbReference type="Gene3D" id="3.90.79.10">
    <property type="entry name" value="Nucleoside Triphosphate Pyrophosphohydrolase"/>
    <property type="match status" value="1"/>
</dbReference>
<keyword evidence="4" id="KW-1185">Reference proteome</keyword>
<gene>
    <name evidence="3" type="ORF">BKK80_04445</name>
</gene>
<dbReference type="CDD" id="cd16278">
    <property type="entry name" value="metallo-hydrolase-like_MBL-fold"/>
    <property type="match status" value="1"/>
</dbReference>
<dbReference type="Gene3D" id="1.10.10.10">
    <property type="entry name" value="Winged helix-like DNA-binding domain superfamily/Winged helix DNA-binding domain"/>
    <property type="match status" value="1"/>
</dbReference>
<protein>
    <submittedName>
        <fullName evidence="3">NUDIX hydrolase</fullName>
    </submittedName>
</protein>
<dbReference type="PANTHER" id="PTHR23131">
    <property type="entry name" value="ENDORIBONUCLEASE LACTB2"/>
    <property type="match status" value="1"/>
</dbReference>
<dbReference type="InterPro" id="IPR001279">
    <property type="entry name" value="Metallo-B-lactamas"/>
</dbReference>
<dbReference type="InterPro" id="IPR015797">
    <property type="entry name" value="NUDIX_hydrolase-like_dom_sf"/>
</dbReference>
<name>A0ABN4TD89_9BURK</name>
<dbReference type="PANTHER" id="PTHR23131:SF0">
    <property type="entry name" value="ENDORIBONUCLEASE LACTB2"/>
    <property type="match status" value="1"/>
</dbReference>
<sequence length="561" mass="60067">MTSTDKSGSQTTPHSLRSAASVLVLRDSPAGPEVLMVRRAERDNDRSSGAYVFPGGTLDAQDRDLHAHAAGLDDSSASQRLGLAAGGLDFYLAAVRECFEEAGLLFAYGTGPEPLVPDQLLPDQLALLRAAARRGGPGLAQACAQIGLRLAVDRLAYHSYWLTPPGLPKRFDTRFFVAIAPPGQVALHDGDEVVEHCWIRPSEAIHPDHGLKLVNATRRNLAAIAHFESAQACFDFSAQRRDIACIMPRIGLGAGGPRPVMPDEACYAEIGRIDPHGSAQARYELEAGAPVRLSERVWRVTAGNGSVMTGPGTNTYLVGDAASDAWAVIDPGPDDDKHVQAVLAAAPGPIRWILATHTHLDHSPATPKLQAATGATVLGRAAPPGARQDAGFAPARELQHGERLALGEGCTLRVVHTPGHASNHLCYLLEEEKTLFTGDHVMQGSTVVINPPDGDMQAYLDSLRALLQEDLEWLAPGHGFLIPRPADAIRVLVRHRLQREAKVVNALAELGAAELGALLARVYDDVPPRMHPVAQRSLLAHLFKLAAEGRARETDGRWQAA</sequence>
<dbReference type="SUPFAM" id="SSF56281">
    <property type="entry name" value="Metallo-hydrolase/oxidoreductase"/>
    <property type="match status" value="1"/>
</dbReference>
<dbReference type="RefSeq" id="WP_071011118.1">
    <property type="nucleotide sequence ID" value="NZ_CP017754.1"/>
</dbReference>
<dbReference type="SUPFAM" id="SSF55811">
    <property type="entry name" value="Nudix"/>
    <property type="match status" value="1"/>
</dbReference>
<dbReference type="InterPro" id="IPR041516">
    <property type="entry name" value="LACTB2_WH"/>
</dbReference>
<dbReference type="InterPro" id="IPR050662">
    <property type="entry name" value="Sec-metab_biosynth-thioest"/>
</dbReference>
<dbReference type="Gene3D" id="3.60.15.10">
    <property type="entry name" value="Ribonuclease Z/Hydroxyacylglutathione hydrolase-like"/>
    <property type="match status" value="1"/>
</dbReference>
<dbReference type="CDD" id="cd18870">
    <property type="entry name" value="NUDIX_AcylCoAdiphos_Nudt19"/>
    <property type="match status" value="1"/>
</dbReference>
<feature type="domain" description="Nudix hydrolase" evidence="2">
    <location>
        <begin position="15"/>
        <end position="227"/>
    </location>
</feature>
<dbReference type="EMBL" id="CP017754">
    <property type="protein sequence ID" value="AOZ05158.1"/>
    <property type="molecule type" value="Genomic_DNA"/>
</dbReference>
<evidence type="ECO:0000313" key="4">
    <source>
        <dbReference type="Proteomes" id="UP000177515"/>
    </source>
</evidence>
<dbReference type="Pfam" id="PF00753">
    <property type="entry name" value="Lactamase_B"/>
    <property type="match status" value="1"/>
</dbReference>
<feature type="compositionally biased region" description="Polar residues" evidence="1">
    <location>
        <begin position="1"/>
        <end position="15"/>
    </location>
</feature>
<dbReference type="PROSITE" id="PS51462">
    <property type="entry name" value="NUDIX"/>
    <property type="match status" value="1"/>
</dbReference>
<dbReference type="InterPro" id="IPR000086">
    <property type="entry name" value="NUDIX_hydrolase_dom"/>
</dbReference>
<keyword evidence="3" id="KW-0378">Hydrolase</keyword>
<dbReference type="GO" id="GO:0016787">
    <property type="term" value="F:hydrolase activity"/>
    <property type="evidence" value="ECO:0007669"/>
    <property type="project" value="UniProtKB-KW"/>
</dbReference>